<dbReference type="EMBL" id="JAESVD010000004">
    <property type="protein sequence ID" value="MBL4913071.1"/>
    <property type="molecule type" value="Genomic_DNA"/>
</dbReference>
<evidence type="ECO:0000313" key="3">
    <source>
        <dbReference type="EMBL" id="MBL4913071.1"/>
    </source>
</evidence>
<dbReference type="Proteomes" id="UP000604898">
    <property type="component" value="Unassembled WGS sequence"/>
</dbReference>
<feature type="transmembrane region" description="Helical" evidence="1">
    <location>
        <begin position="103"/>
        <end position="124"/>
    </location>
</feature>
<protein>
    <submittedName>
        <fullName evidence="3">Uncharacterized protein</fullName>
    </submittedName>
</protein>
<feature type="signal peptide" evidence="2">
    <location>
        <begin position="1"/>
        <end position="23"/>
    </location>
</feature>
<feature type="chain" id="PRO_5047211109" evidence="2">
    <location>
        <begin position="24"/>
        <end position="147"/>
    </location>
</feature>
<keyword evidence="1" id="KW-1133">Transmembrane helix</keyword>
<keyword evidence="2" id="KW-0732">Signal</keyword>
<feature type="transmembrane region" description="Helical" evidence="1">
    <location>
        <begin position="49"/>
        <end position="71"/>
    </location>
</feature>
<evidence type="ECO:0000313" key="4">
    <source>
        <dbReference type="Proteomes" id="UP000604898"/>
    </source>
</evidence>
<comment type="caution">
    <text evidence="3">The sequence shown here is derived from an EMBL/GenBank/DDBJ whole genome shotgun (WGS) entry which is preliminary data.</text>
</comment>
<evidence type="ECO:0000256" key="1">
    <source>
        <dbReference type="SAM" id="Phobius"/>
    </source>
</evidence>
<evidence type="ECO:0000256" key="2">
    <source>
        <dbReference type="SAM" id="SignalP"/>
    </source>
</evidence>
<gene>
    <name evidence="3" type="ORF">JMA39_07955</name>
</gene>
<keyword evidence="1" id="KW-0812">Transmembrane</keyword>
<keyword evidence="1" id="KW-0472">Membrane</keyword>
<keyword evidence="4" id="KW-1185">Reference proteome</keyword>
<organism evidence="3 4">
    <name type="scientific">Shewanella schlegeliana</name>
    <dbReference type="NCBI Taxonomy" id="190308"/>
    <lineage>
        <taxon>Bacteria</taxon>
        <taxon>Pseudomonadati</taxon>
        <taxon>Pseudomonadota</taxon>
        <taxon>Gammaproteobacteria</taxon>
        <taxon>Alteromonadales</taxon>
        <taxon>Shewanellaceae</taxon>
        <taxon>Shewanella</taxon>
    </lineage>
</organism>
<dbReference type="RefSeq" id="WP_202721348.1">
    <property type="nucleotide sequence ID" value="NZ_BPEX01000008.1"/>
</dbReference>
<name>A0ABS1T0J6_9GAMM</name>
<feature type="transmembrane region" description="Helical" evidence="1">
    <location>
        <begin position="78"/>
        <end position="97"/>
    </location>
</feature>
<sequence length="147" mass="16789">MKLFLKKLLLLGFWILLSFTLSADAGNTAAYGALMPLGPSFMAGDYVSYGFWSNDIELYMLLYWFIGLATFLSNRKLIVLYISVLIFAQIMFIETVNDELLTLTGYMILIPVELSYLMASYFLLGKYQPCEHKAIKTTANDQYLRTD</sequence>
<accession>A0ABS1T0J6</accession>
<proteinExistence type="predicted"/>
<reference evidence="3 4" key="1">
    <citation type="submission" date="2021-01" db="EMBL/GenBank/DDBJ databases">
        <title>Genome sequence of Shewanella schlegeliana JCM 11561.</title>
        <authorList>
            <person name="Zhang H."/>
            <person name="Li C."/>
        </authorList>
    </citation>
    <scope>NUCLEOTIDE SEQUENCE [LARGE SCALE GENOMIC DNA]</scope>
    <source>
        <strain evidence="3 4">JCM 11561</strain>
    </source>
</reference>